<evidence type="ECO:0000256" key="3">
    <source>
        <dbReference type="ARBA" id="ARBA00022691"/>
    </source>
</evidence>
<sequence length="187" mass="20968">MALTLLIILASVLVLAELVVLAVLLWAAAVNLIFWVPYVQMPEAGLREVLELMRQAGVVADTKVVDLGAGDGQVLAAIERQFGVVGVGYEISPWPWLLAQWRLRRRGMGSRVHFGDFYRIDLSGYNVVFCFLTQPVMAGLEKKFDRELRLGTRMVLYGSYLPNGKPVRVVRADKVQGRLSDIYIYKV</sequence>
<dbReference type="InterPro" id="IPR029063">
    <property type="entry name" value="SAM-dependent_MTases_sf"/>
</dbReference>
<evidence type="ECO:0008006" key="6">
    <source>
        <dbReference type="Google" id="ProtNLM"/>
    </source>
</evidence>
<gene>
    <name evidence="4" type="ORF">A3F54_05860</name>
</gene>
<dbReference type="SUPFAM" id="SSF53335">
    <property type="entry name" value="S-adenosyl-L-methionine-dependent methyltransferases"/>
    <property type="match status" value="1"/>
</dbReference>
<dbReference type="PANTHER" id="PTHR13610:SF9">
    <property type="entry name" value="FI06469P"/>
    <property type="match status" value="1"/>
</dbReference>
<evidence type="ECO:0000313" key="5">
    <source>
        <dbReference type="Proteomes" id="UP000176952"/>
    </source>
</evidence>
<evidence type="ECO:0000256" key="1">
    <source>
        <dbReference type="ARBA" id="ARBA00022603"/>
    </source>
</evidence>
<name>A0A1G2B005_9BACT</name>
<dbReference type="PANTHER" id="PTHR13610">
    <property type="entry name" value="METHYLTRANSFERASE DOMAIN-CONTAINING PROTEIN"/>
    <property type="match status" value="1"/>
</dbReference>
<dbReference type="Gene3D" id="3.40.50.150">
    <property type="entry name" value="Vaccinia Virus protein VP39"/>
    <property type="match status" value="1"/>
</dbReference>
<dbReference type="STRING" id="1798542.A3F54_05860"/>
<dbReference type="GO" id="GO:0032259">
    <property type="term" value="P:methylation"/>
    <property type="evidence" value="ECO:0007669"/>
    <property type="project" value="UniProtKB-KW"/>
</dbReference>
<keyword evidence="3" id="KW-0949">S-adenosyl-L-methionine</keyword>
<organism evidence="4 5">
    <name type="scientific">Candidatus Kerfeldbacteria bacterium RIFCSPHIGHO2_12_FULL_48_17</name>
    <dbReference type="NCBI Taxonomy" id="1798542"/>
    <lineage>
        <taxon>Bacteria</taxon>
        <taxon>Candidatus Kerfeldiibacteriota</taxon>
    </lineage>
</organism>
<evidence type="ECO:0000313" key="4">
    <source>
        <dbReference type="EMBL" id="OGY82488.1"/>
    </source>
</evidence>
<reference evidence="4 5" key="1">
    <citation type="journal article" date="2016" name="Nat. Commun.">
        <title>Thousands of microbial genomes shed light on interconnected biogeochemical processes in an aquifer system.</title>
        <authorList>
            <person name="Anantharaman K."/>
            <person name="Brown C.T."/>
            <person name="Hug L.A."/>
            <person name="Sharon I."/>
            <person name="Castelle C.J."/>
            <person name="Probst A.J."/>
            <person name="Thomas B.C."/>
            <person name="Singh A."/>
            <person name="Wilkins M.J."/>
            <person name="Karaoz U."/>
            <person name="Brodie E.L."/>
            <person name="Williams K.H."/>
            <person name="Hubbard S.S."/>
            <person name="Banfield J.F."/>
        </authorList>
    </citation>
    <scope>NUCLEOTIDE SEQUENCE [LARGE SCALE GENOMIC DNA]</scope>
</reference>
<accession>A0A1G2B005</accession>
<dbReference type="InterPro" id="IPR026170">
    <property type="entry name" value="FAM173A/B"/>
</dbReference>
<proteinExistence type="predicted"/>
<evidence type="ECO:0000256" key="2">
    <source>
        <dbReference type="ARBA" id="ARBA00022679"/>
    </source>
</evidence>
<dbReference type="Proteomes" id="UP000176952">
    <property type="component" value="Unassembled WGS sequence"/>
</dbReference>
<dbReference type="AlphaFoldDB" id="A0A1G2B005"/>
<keyword evidence="1" id="KW-0489">Methyltransferase</keyword>
<keyword evidence="2" id="KW-0808">Transferase</keyword>
<comment type="caution">
    <text evidence="4">The sequence shown here is derived from an EMBL/GenBank/DDBJ whole genome shotgun (WGS) entry which is preliminary data.</text>
</comment>
<dbReference type="EMBL" id="MHKD01000028">
    <property type="protein sequence ID" value="OGY82488.1"/>
    <property type="molecule type" value="Genomic_DNA"/>
</dbReference>
<dbReference type="GO" id="GO:0016279">
    <property type="term" value="F:protein-lysine N-methyltransferase activity"/>
    <property type="evidence" value="ECO:0007669"/>
    <property type="project" value="InterPro"/>
</dbReference>
<protein>
    <recommendedName>
        <fullName evidence="6">DOT1 domain-containing protein</fullName>
    </recommendedName>
</protein>